<dbReference type="SUPFAM" id="SSF53448">
    <property type="entry name" value="Nucleotide-diphospho-sugar transferases"/>
    <property type="match status" value="1"/>
</dbReference>
<dbReference type="CDD" id="cd00761">
    <property type="entry name" value="Glyco_tranf_GTA_type"/>
    <property type="match status" value="1"/>
</dbReference>
<protein>
    <submittedName>
        <fullName evidence="8">Glycosyl transferase</fullName>
    </submittedName>
</protein>
<keyword evidence="4 8" id="KW-0808">Transferase</keyword>
<dbReference type="PANTHER" id="PTHR37316:SF3">
    <property type="entry name" value="TEICHOIC ACID GLYCEROL-PHOSPHATE TRANSFERASE"/>
    <property type="match status" value="1"/>
</dbReference>
<dbReference type="GO" id="GO:0005886">
    <property type="term" value="C:plasma membrane"/>
    <property type="evidence" value="ECO:0007669"/>
    <property type="project" value="UniProtKB-SubCell"/>
</dbReference>
<dbReference type="Gene3D" id="3.40.50.12580">
    <property type="match status" value="1"/>
</dbReference>
<gene>
    <name evidence="8" type="ORF">IQ63_31515</name>
</gene>
<dbReference type="SUPFAM" id="SSF53756">
    <property type="entry name" value="UDP-Glycosyltransferase/glycogen phosphorylase"/>
    <property type="match status" value="1"/>
</dbReference>
<evidence type="ECO:0000256" key="1">
    <source>
        <dbReference type="ARBA" id="ARBA00004202"/>
    </source>
</evidence>
<dbReference type="Gene3D" id="3.40.50.11820">
    <property type="match status" value="1"/>
</dbReference>
<accession>A0A0L0JVC3</accession>
<dbReference type="InterPro" id="IPR043148">
    <property type="entry name" value="TagF_C"/>
</dbReference>
<dbReference type="Pfam" id="PF00535">
    <property type="entry name" value="Glycos_transf_2"/>
    <property type="match status" value="1"/>
</dbReference>
<dbReference type="Gene3D" id="3.90.550.10">
    <property type="entry name" value="Spore Coat Polysaccharide Biosynthesis Protein SpsA, Chain A"/>
    <property type="match status" value="1"/>
</dbReference>
<evidence type="ECO:0000256" key="4">
    <source>
        <dbReference type="ARBA" id="ARBA00022679"/>
    </source>
</evidence>
<dbReference type="InterPro" id="IPR051612">
    <property type="entry name" value="Teichoic_Acid_Biosynth"/>
</dbReference>
<dbReference type="Pfam" id="PF04464">
    <property type="entry name" value="Glyphos_transf"/>
    <property type="match status" value="1"/>
</dbReference>
<dbReference type="InterPro" id="IPR043149">
    <property type="entry name" value="TagF_N"/>
</dbReference>
<comment type="caution">
    <text evidence="8">The sequence shown here is derived from an EMBL/GenBank/DDBJ whole genome shotgun (WGS) entry which is preliminary data.</text>
</comment>
<evidence type="ECO:0000256" key="3">
    <source>
        <dbReference type="ARBA" id="ARBA00022475"/>
    </source>
</evidence>
<dbReference type="AlphaFoldDB" id="A0A0L0JVC3"/>
<reference evidence="9" key="1">
    <citation type="submission" date="2014-07" db="EMBL/GenBank/DDBJ databases">
        <title>Genome sequencing of plant-pathogenic Streptomyces species.</title>
        <authorList>
            <person name="Harrison J."/>
            <person name="Sapp M."/>
            <person name="Thwaites R."/>
            <person name="Studholme D.J."/>
        </authorList>
    </citation>
    <scope>NUCLEOTIDE SEQUENCE [LARGE SCALE GENOMIC DNA]</scope>
    <source>
        <strain evidence="9">NCPPB 4445</strain>
    </source>
</reference>
<dbReference type="InterPro" id="IPR029044">
    <property type="entry name" value="Nucleotide-diphossugar_trans"/>
</dbReference>
<dbReference type="OrthoDB" id="3183633at2"/>
<evidence type="ECO:0000313" key="9">
    <source>
        <dbReference type="Proteomes" id="UP000037151"/>
    </source>
</evidence>
<comment type="subcellular location">
    <subcellularLocation>
        <location evidence="1">Cell membrane</location>
        <topology evidence="1">Peripheral membrane protein</topology>
    </subcellularLocation>
</comment>
<dbReference type="PANTHER" id="PTHR37316">
    <property type="entry name" value="TEICHOIC ACID GLYCEROL-PHOSPHATE PRIMASE"/>
    <property type="match status" value="1"/>
</dbReference>
<dbReference type="Proteomes" id="UP000037151">
    <property type="component" value="Unassembled WGS sequence"/>
</dbReference>
<evidence type="ECO:0000256" key="6">
    <source>
        <dbReference type="ARBA" id="ARBA00023136"/>
    </source>
</evidence>
<dbReference type="PATRIC" id="fig|42234.21.peg.6490"/>
<dbReference type="InterPro" id="IPR007554">
    <property type="entry name" value="Glycerophosphate_synth"/>
</dbReference>
<dbReference type="GO" id="GO:0019350">
    <property type="term" value="P:teichoic acid biosynthetic process"/>
    <property type="evidence" value="ECO:0007669"/>
    <property type="project" value="UniProtKB-KW"/>
</dbReference>
<feature type="domain" description="Glycosyltransferase 2-like" evidence="7">
    <location>
        <begin position="14"/>
        <end position="180"/>
    </location>
</feature>
<evidence type="ECO:0000313" key="8">
    <source>
        <dbReference type="EMBL" id="KND29483.1"/>
    </source>
</evidence>
<organism evidence="8 9">
    <name type="scientific">Streptomyces acidiscabies</name>
    <dbReference type="NCBI Taxonomy" id="42234"/>
    <lineage>
        <taxon>Bacteria</taxon>
        <taxon>Bacillati</taxon>
        <taxon>Actinomycetota</taxon>
        <taxon>Actinomycetes</taxon>
        <taxon>Kitasatosporales</taxon>
        <taxon>Streptomycetaceae</taxon>
        <taxon>Streptomyces</taxon>
    </lineage>
</organism>
<sequence>MTATGSEDRSPRFSIVVPAYGVEAYLRDCLDSVLEQAYGDFEVIAVNDASPDSCGEIMSEYAAADSRVIAVQLAENVGLGRARNAGMERARGDYLIFLDSDDVMLPGSLQAIAGRLEDTGDPELLVYDYDRTYWDGRVTPNAKRKALTDAPAGAFALDDHPVLLELLQVAWNKAYRRDFIERWGFVYPTGYYEDTPWTYPVLVAAETIAVLDRVCVHYRQRRQGSILSSASRKHFEVFDQYDLVFGFLAAHPEFDRWRGPLFERMAFHLGVIERMPGRLPAGARAEFRGRRLEAERRYRPAGYRDPAKKPAKSGVRRVANRLPNRLRRPARSAYRAAAKLKKPVRTAVLMAYYRAQRMLPVKKDTAVFAAYWNADYSCNPAAIDQKLRELAPNVKPTWVLKPSPRNRPPAGTPTVHPGSFAFWRAMARSQYFVNNVNFPTRVVKRRGQVFVQTHHGTPLKRMGVDQVEYPLGAAQLDMRLLMDRVDRWDYSVSSNSFTTAVWDRAYPSTAYTSLDYGYPRNDVLANATAEDRAQARAKLGLEPDEKVVLYAPTHRDYQSTPQPLLDVEHFAHSIGAEFTVLVRAHYFNLDTGHGNSEGVIDVSGHPNVEELYLAADCLLTDYSSLMFDYALLDRPIVLFASDWDVYRATRGTYFDIHSVSPGPVVATRDDLIDVFRSGRWSDDTSAKARGEFRRRFCEYDDGRAAERVVRRVFLGQEPEPPVRG</sequence>
<keyword evidence="3" id="KW-1003">Cell membrane</keyword>
<dbReference type="EMBL" id="JPPY01000174">
    <property type="protein sequence ID" value="KND29483.1"/>
    <property type="molecule type" value="Genomic_DNA"/>
</dbReference>
<evidence type="ECO:0000256" key="2">
    <source>
        <dbReference type="ARBA" id="ARBA00010488"/>
    </source>
</evidence>
<evidence type="ECO:0000259" key="7">
    <source>
        <dbReference type="Pfam" id="PF00535"/>
    </source>
</evidence>
<keyword evidence="5" id="KW-0777">Teichoic acid biosynthesis</keyword>
<comment type="similarity">
    <text evidence="2">Belongs to the CDP-glycerol glycerophosphotransferase family.</text>
</comment>
<dbReference type="FunFam" id="3.90.550.10:FF:000196">
    <property type="entry name" value="Glycosyl transferase"/>
    <property type="match status" value="1"/>
</dbReference>
<evidence type="ECO:0000256" key="5">
    <source>
        <dbReference type="ARBA" id="ARBA00022944"/>
    </source>
</evidence>
<dbReference type="InterPro" id="IPR001173">
    <property type="entry name" value="Glyco_trans_2-like"/>
</dbReference>
<dbReference type="GO" id="GO:0047355">
    <property type="term" value="F:CDP-glycerol glycerophosphotransferase activity"/>
    <property type="evidence" value="ECO:0007669"/>
    <property type="project" value="InterPro"/>
</dbReference>
<proteinExistence type="inferred from homology"/>
<keyword evidence="6" id="KW-0472">Membrane</keyword>
<name>A0A0L0JVC3_9ACTN</name>
<dbReference type="RefSeq" id="WP_050373610.1">
    <property type="nucleotide sequence ID" value="NZ_KQ257829.1"/>
</dbReference>